<feature type="domain" description="FAD-binding" evidence="6">
    <location>
        <begin position="4"/>
        <end position="354"/>
    </location>
</feature>
<dbReference type="GO" id="GO:0071949">
    <property type="term" value="F:FAD binding"/>
    <property type="evidence" value="ECO:0007669"/>
    <property type="project" value="InterPro"/>
</dbReference>
<dbReference type="GO" id="GO:0016709">
    <property type="term" value="F:oxidoreductase activity, acting on paired donors, with incorporation or reduction of molecular oxygen, NAD(P)H as one donor, and incorporation of one atom of oxygen"/>
    <property type="evidence" value="ECO:0007669"/>
    <property type="project" value="UniProtKB-ARBA"/>
</dbReference>
<evidence type="ECO:0000256" key="5">
    <source>
        <dbReference type="ARBA" id="ARBA00023002"/>
    </source>
</evidence>
<dbReference type="InterPro" id="IPR002938">
    <property type="entry name" value="FAD-bd"/>
</dbReference>
<protein>
    <submittedName>
        <fullName evidence="7">FAD binding domain-containing protein</fullName>
    </submittedName>
</protein>
<reference evidence="7" key="1">
    <citation type="submission" date="2023-03" db="EMBL/GenBank/DDBJ databases">
        <title>Massive genome expansion in bonnet fungi (Mycena s.s.) driven by repeated elements and novel gene families across ecological guilds.</title>
        <authorList>
            <consortium name="Lawrence Berkeley National Laboratory"/>
            <person name="Harder C.B."/>
            <person name="Miyauchi S."/>
            <person name="Viragh M."/>
            <person name="Kuo A."/>
            <person name="Thoen E."/>
            <person name="Andreopoulos B."/>
            <person name="Lu D."/>
            <person name="Skrede I."/>
            <person name="Drula E."/>
            <person name="Henrissat B."/>
            <person name="Morin E."/>
            <person name="Kohler A."/>
            <person name="Barry K."/>
            <person name="LaButti K."/>
            <person name="Morin E."/>
            <person name="Salamov A."/>
            <person name="Lipzen A."/>
            <person name="Mereny Z."/>
            <person name="Hegedus B."/>
            <person name="Baldrian P."/>
            <person name="Stursova M."/>
            <person name="Weitz H."/>
            <person name="Taylor A."/>
            <person name="Grigoriev I.V."/>
            <person name="Nagy L.G."/>
            <person name="Martin F."/>
            <person name="Kauserud H."/>
        </authorList>
    </citation>
    <scope>NUCLEOTIDE SEQUENCE</scope>
    <source>
        <strain evidence="7">CBHHK182m</strain>
    </source>
</reference>
<evidence type="ECO:0000256" key="1">
    <source>
        <dbReference type="ARBA" id="ARBA00001974"/>
    </source>
</evidence>
<evidence type="ECO:0000313" key="7">
    <source>
        <dbReference type="EMBL" id="KAJ7778100.1"/>
    </source>
</evidence>
<accession>A0AAD7K4B2</accession>
<dbReference type="Gene3D" id="3.50.50.60">
    <property type="entry name" value="FAD/NAD(P)-binding domain"/>
    <property type="match status" value="1"/>
</dbReference>
<dbReference type="EMBL" id="JARKIB010000007">
    <property type="protein sequence ID" value="KAJ7778100.1"/>
    <property type="molecule type" value="Genomic_DNA"/>
</dbReference>
<evidence type="ECO:0000256" key="3">
    <source>
        <dbReference type="ARBA" id="ARBA00022630"/>
    </source>
</evidence>
<dbReference type="PANTHER" id="PTHR43004">
    <property type="entry name" value="TRK SYSTEM POTASSIUM UPTAKE PROTEIN"/>
    <property type="match status" value="1"/>
</dbReference>
<comment type="cofactor">
    <cofactor evidence="1">
        <name>FAD</name>
        <dbReference type="ChEBI" id="CHEBI:57692"/>
    </cofactor>
</comment>
<dbReference type="SUPFAM" id="SSF52833">
    <property type="entry name" value="Thioredoxin-like"/>
    <property type="match status" value="1"/>
</dbReference>
<organism evidence="7 8">
    <name type="scientific">Mycena metata</name>
    <dbReference type="NCBI Taxonomy" id="1033252"/>
    <lineage>
        <taxon>Eukaryota</taxon>
        <taxon>Fungi</taxon>
        <taxon>Dikarya</taxon>
        <taxon>Basidiomycota</taxon>
        <taxon>Agaricomycotina</taxon>
        <taxon>Agaricomycetes</taxon>
        <taxon>Agaricomycetidae</taxon>
        <taxon>Agaricales</taxon>
        <taxon>Marasmiineae</taxon>
        <taxon>Mycenaceae</taxon>
        <taxon>Mycena</taxon>
    </lineage>
</organism>
<dbReference type="PANTHER" id="PTHR43004:SF19">
    <property type="entry name" value="BINDING MONOOXYGENASE, PUTATIVE (JCVI)-RELATED"/>
    <property type="match status" value="1"/>
</dbReference>
<evidence type="ECO:0000256" key="2">
    <source>
        <dbReference type="ARBA" id="ARBA00007801"/>
    </source>
</evidence>
<dbReference type="Gene3D" id="3.40.30.20">
    <property type="match status" value="1"/>
</dbReference>
<keyword evidence="5" id="KW-0560">Oxidoreductase</keyword>
<dbReference type="PRINTS" id="PR00420">
    <property type="entry name" value="RNGMNOXGNASE"/>
</dbReference>
<evidence type="ECO:0000313" key="8">
    <source>
        <dbReference type="Proteomes" id="UP001215598"/>
    </source>
</evidence>
<dbReference type="Proteomes" id="UP001215598">
    <property type="component" value="Unassembled WGS sequence"/>
</dbReference>
<dbReference type="InterPro" id="IPR038220">
    <property type="entry name" value="PHOX_C_sf"/>
</dbReference>
<comment type="caution">
    <text evidence="7">The sequence shown here is derived from an EMBL/GenBank/DDBJ whole genome shotgun (WGS) entry which is preliminary data.</text>
</comment>
<comment type="similarity">
    <text evidence="2">Belongs to the PheA/TfdB FAD monooxygenase family.</text>
</comment>
<sequence length="536" mass="58100">MAPSVLIVGAGPAGLILAIILRQNGIAVRIIDKEPTYRPGSRGSGIQPRTLELYDILGVLPAIREVGEFVPPMARYEPGKIEPTSTARLGEWVDPTPDVPYSNALSLSQDEHEEILRTHLQTLSCSVELGSELRKFEHFSDRVVAHIFKTDSDGNEVEETTTFGWLVGTDGAHSVVRKQLGLSFLGETRTEQQIALGDIIVEEGVKLNLWHMWSVPPKLIALRSGGATSKKFMFAYTGRPEHIADKTITRDEFIQDFYAITGRHDVKFGPTSWLSNYRPNLRMVDKMRDGRVLIAGDAAHCHSPTGGQGLNSSVQDAANLGWKLALVQKGLAAPALLDSYGEERLRVIAQMLQLTTDLFHKTFASLHSADKSDDSGWKRGGDLAMLGVNYCGSSIIQEEPDAVAGSAYMEAEGGRVQAGYRAPDAPGLIHSGTPTTLFTIFNTASHTVLLFGGDLEAVGKFPQGAVRVVEVLPQGHSVGALAGSALVAEDREGHAYTGYKLQSDGFTVVMVRPDGVVGAVAHDTEGVERYFQKIFI</sequence>
<dbReference type="AlphaFoldDB" id="A0AAD7K4B2"/>
<keyword evidence="3" id="KW-0285">Flavoprotein</keyword>
<dbReference type="Gene3D" id="3.30.70.2450">
    <property type="match status" value="1"/>
</dbReference>
<evidence type="ECO:0000259" key="6">
    <source>
        <dbReference type="Pfam" id="PF01494"/>
    </source>
</evidence>
<dbReference type="InterPro" id="IPR050641">
    <property type="entry name" value="RIFMO-like"/>
</dbReference>
<keyword evidence="4" id="KW-0274">FAD</keyword>
<gene>
    <name evidence="7" type="ORF">B0H16DRAFT_1502225</name>
</gene>
<dbReference type="Pfam" id="PF01494">
    <property type="entry name" value="FAD_binding_3"/>
    <property type="match status" value="1"/>
</dbReference>
<proteinExistence type="inferred from homology"/>
<dbReference type="InterPro" id="IPR036249">
    <property type="entry name" value="Thioredoxin-like_sf"/>
</dbReference>
<keyword evidence="8" id="KW-1185">Reference proteome</keyword>
<evidence type="ECO:0000256" key="4">
    <source>
        <dbReference type="ARBA" id="ARBA00022827"/>
    </source>
</evidence>
<dbReference type="InterPro" id="IPR036188">
    <property type="entry name" value="FAD/NAD-bd_sf"/>
</dbReference>
<dbReference type="SUPFAM" id="SSF51905">
    <property type="entry name" value="FAD/NAD(P)-binding domain"/>
    <property type="match status" value="1"/>
</dbReference>
<name>A0AAD7K4B2_9AGAR</name>